<feature type="domain" description="Gcp-like" evidence="1">
    <location>
        <begin position="32"/>
        <end position="137"/>
    </location>
</feature>
<dbReference type="Pfam" id="PF00814">
    <property type="entry name" value="TsaD"/>
    <property type="match status" value="1"/>
</dbReference>
<dbReference type="InterPro" id="IPR043129">
    <property type="entry name" value="ATPase_NBD"/>
</dbReference>
<organism evidence="2 3">
    <name type="scientific">Pseudothermotoga hypogea DSM 11164 = NBRC 106472</name>
    <dbReference type="NCBI Taxonomy" id="1123384"/>
    <lineage>
        <taxon>Bacteria</taxon>
        <taxon>Thermotogati</taxon>
        <taxon>Thermotogota</taxon>
        <taxon>Thermotogae</taxon>
        <taxon>Thermotogales</taxon>
        <taxon>Thermotogaceae</taxon>
        <taxon>Pseudothermotoga</taxon>
    </lineage>
</organism>
<keyword evidence="3" id="KW-1185">Reference proteome</keyword>
<dbReference type="EMBL" id="CP007141">
    <property type="protein sequence ID" value="AJC73239.1"/>
    <property type="molecule type" value="Genomic_DNA"/>
</dbReference>
<dbReference type="KEGG" id="phy:AJ81_02370"/>
<gene>
    <name evidence="2" type="ORF">AJ81_02370</name>
</gene>
<dbReference type="GO" id="GO:0002949">
    <property type="term" value="P:tRNA threonylcarbamoyladenosine modification"/>
    <property type="evidence" value="ECO:0007669"/>
    <property type="project" value="InterPro"/>
</dbReference>
<dbReference type="AlphaFoldDB" id="A0A0X1KPU2"/>
<sequence length="221" mass="24469">MKIFALDTSTEAICVGYTDGQNFYSMNYFGVEKHAVKLAPLVNDFLKLCDVKVSDIDVFGCGIGPGSLTSLRIGLAFVQAMACVTSKPIVPVVSSKVVAMNLSGCEQDVVIVKKAREGFVYISCYRSLQEVLAPSVLEIEKAFDILRNFKDPVVVGDAAHMFESVALVGKKELQYPRGEFLLHEVMQNFKANVVRKPHEVEPLYLQKSIAEMNLEKRLKGQ</sequence>
<protein>
    <submittedName>
        <fullName evidence="2">Peptidase M22</fullName>
    </submittedName>
</protein>
<dbReference type="Gene3D" id="3.30.420.40">
    <property type="match status" value="1"/>
</dbReference>
<dbReference type="InterPro" id="IPR022496">
    <property type="entry name" value="T6A_TsaB"/>
</dbReference>
<dbReference type="PaxDb" id="1123384-AJ81_02370"/>
<dbReference type="InterPro" id="IPR000905">
    <property type="entry name" value="Gcp-like_dom"/>
</dbReference>
<evidence type="ECO:0000259" key="1">
    <source>
        <dbReference type="Pfam" id="PF00814"/>
    </source>
</evidence>
<evidence type="ECO:0000313" key="2">
    <source>
        <dbReference type="EMBL" id="AJC73239.1"/>
    </source>
</evidence>
<dbReference type="SUPFAM" id="SSF53067">
    <property type="entry name" value="Actin-like ATPase domain"/>
    <property type="match status" value="2"/>
</dbReference>
<proteinExistence type="predicted"/>
<reference evidence="2 3" key="1">
    <citation type="submission" date="2014-01" db="EMBL/GenBank/DDBJ databases">
        <title>Genome sequencing of Thermotog hypogea.</title>
        <authorList>
            <person name="Zhang X."/>
            <person name="Alvare G."/>
            <person name="Fristensky B."/>
            <person name="Chen L."/>
            <person name="Suen T."/>
            <person name="Chen Q."/>
            <person name="Ma K."/>
        </authorList>
    </citation>
    <scope>NUCLEOTIDE SEQUENCE [LARGE SCALE GENOMIC DNA]</scope>
    <source>
        <strain evidence="2 3">DSM 11164</strain>
    </source>
</reference>
<accession>A0A0X1KPU2</accession>
<name>A0A0X1KPU2_9THEM</name>
<dbReference type="Gene3D" id="3.30.420.200">
    <property type="match status" value="1"/>
</dbReference>
<dbReference type="STRING" id="1123384.AJ81_02370"/>
<dbReference type="RefSeq" id="WP_031503720.1">
    <property type="nucleotide sequence ID" value="NC_022795.1"/>
</dbReference>
<dbReference type="OrthoDB" id="9784166at2"/>
<dbReference type="CDD" id="cd24032">
    <property type="entry name" value="ASKHA_NBD_TsaB"/>
    <property type="match status" value="1"/>
</dbReference>
<dbReference type="NCBIfam" id="TIGR03725">
    <property type="entry name" value="T6A_YeaZ"/>
    <property type="match status" value="1"/>
</dbReference>
<dbReference type="Proteomes" id="UP000077469">
    <property type="component" value="Chromosome"/>
</dbReference>
<dbReference type="PATRIC" id="fig|1123384.7.peg.468"/>
<evidence type="ECO:0000313" key="3">
    <source>
        <dbReference type="Proteomes" id="UP000077469"/>
    </source>
</evidence>